<name>C4V3L1_9FIRM</name>
<dbReference type="PANTHER" id="PTHR42956:SF1">
    <property type="entry name" value="NITROGENASE IRON-MOLYBDENUM COFACTOR BIOSYNTHESIS PROTEIN NIFE"/>
    <property type="match status" value="1"/>
</dbReference>
<dbReference type="HOGENOM" id="CLU_025876_4_1_9"/>
<dbReference type="AlphaFoldDB" id="C4V3L1"/>
<dbReference type="STRING" id="638302.HMPREF0908_1105"/>
<organism evidence="2 3">
    <name type="scientific">Selenomonas flueggei ATCC 43531</name>
    <dbReference type="NCBI Taxonomy" id="638302"/>
    <lineage>
        <taxon>Bacteria</taxon>
        <taxon>Bacillati</taxon>
        <taxon>Bacillota</taxon>
        <taxon>Negativicutes</taxon>
        <taxon>Selenomonadales</taxon>
        <taxon>Selenomonadaceae</taxon>
        <taxon>Selenomonas</taxon>
    </lineage>
</organism>
<dbReference type="OrthoDB" id="9767044at2"/>
<dbReference type="SUPFAM" id="SSF53807">
    <property type="entry name" value="Helical backbone' metal receptor"/>
    <property type="match status" value="1"/>
</dbReference>
<gene>
    <name evidence="2" type="ORF">HMPREF0908_1105</name>
</gene>
<evidence type="ECO:0000313" key="2">
    <source>
        <dbReference type="EMBL" id="EEQ48625.1"/>
    </source>
</evidence>
<dbReference type="RefSeq" id="WP_006689839.1">
    <property type="nucleotide sequence ID" value="NZ_GG694006.1"/>
</dbReference>
<dbReference type="GO" id="GO:0016491">
    <property type="term" value="F:oxidoreductase activity"/>
    <property type="evidence" value="ECO:0007669"/>
    <property type="project" value="InterPro"/>
</dbReference>
<keyword evidence="3" id="KW-1185">Reference proteome</keyword>
<reference evidence="2 3" key="1">
    <citation type="submission" date="2009-04" db="EMBL/GenBank/DDBJ databases">
        <authorList>
            <person name="Qin X."/>
            <person name="Bachman B."/>
            <person name="Battles P."/>
            <person name="Bell A."/>
            <person name="Bess C."/>
            <person name="Bickham C."/>
            <person name="Chaboub L."/>
            <person name="Chen D."/>
            <person name="Coyle M."/>
            <person name="Deiros D.R."/>
            <person name="Dinh H."/>
            <person name="Forbes L."/>
            <person name="Fowler G."/>
            <person name="Francisco L."/>
            <person name="Fu Q."/>
            <person name="Gubbala S."/>
            <person name="Hale W."/>
            <person name="Han Y."/>
            <person name="Hemphill L."/>
            <person name="Highlander S.K."/>
            <person name="Hirani K."/>
            <person name="Hogues M."/>
            <person name="Jackson L."/>
            <person name="Jakkamsetti A."/>
            <person name="Javaid M."/>
            <person name="Jiang H."/>
            <person name="Korchina V."/>
            <person name="Kovar C."/>
            <person name="Lara F."/>
            <person name="Lee S."/>
            <person name="Mata R."/>
            <person name="Mathew T."/>
            <person name="Moen C."/>
            <person name="Morales K."/>
            <person name="Munidasa M."/>
            <person name="Nazareth L."/>
            <person name="Ngo R."/>
            <person name="Nguyen L."/>
            <person name="Okwuonu G."/>
            <person name="Ongeri F."/>
            <person name="Patil S."/>
            <person name="Petrosino J."/>
            <person name="Pham C."/>
            <person name="Pham P."/>
            <person name="Pu L.-L."/>
            <person name="Puazo M."/>
            <person name="Raj R."/>
            <person name="Reid J."/>
            <person name="Rouhana J."/>
            <person name="Saada N."/>
            <person name="Shang Y."/>
            <person name="Simmons D."/>
            <person name="Thornton R."/>
            <person name="Warren J."/>
            <person name="Weissenberger G."/>
            <person name="Zhang J."/>
            <person name="Zhang L."/>
            <person name="Zhou C."/>
            <person name="Zhu D."/>
            <person name="Muzny D."/>
            <person name="Worley K."/>
            <person name="Gibbs R."/>
        </authorList>
    </citation>
    <scope>NUCLEOTIDE SEQUENCE [LARGE SCALE GENOMIC DNA]</scope>
    <source>
        <strain evidence="2 3">ATCC 43531</strain>
    </source>
</reference>
<protein>
    <submittedName>
        <fullName evidence="2">Oxidoreductase, nitrogenase component 1</fullName>
    </submittedName>
</protein>
<dbReference type="Pfam" id="PF00148">
    <property type="entry name" value="Oxidored_nitro"/>
    <property type="match status" value="1"/>
</dbReference>
<accession>C4V3L1</accession>
<feature type="domain" description="Nitrogenase/oxidoreductase component 1" evidence="1">
    <location>
        <begin position="18"/>
        <end position="410"/>
    </location>
</feature>
<comment type="caution">
    <text evidence="2">The sequence shown here is derived from an EMBL/GenBank/DDBJ whole genome shotgun (WGS) entry which is preliminary data.</text>
</comment>
<dbReference type="InterPro" id="IPR000510">
    <property type="entry name" value="Nase/OxRdtase_comp1"/>
</dbReference>
<dbReference type="EMBL" id="ACLA01000014">
    <property type="protein sequence ID" value="EEQ48625.1"/>
    <property type="molecule type" value="Genomic_DNA"/>
</dbReference>
<dbReference type="InterPro" id="IPR049939">
    <property type="entry name" value="NifE-like"/>
</dbReference>
<evidence type="ECO:0000313" key="3">
    <source>
        <dbReference type="Proteomes" id="UP000005309"/>
    </source>
</evidence>
<dbReference type="Gene3D" id="3.40.50.1980">
    <property type="entry name" value="Nitrogenase molybdenum iron protein domain"/>
    <property type="match status" value="3"/>
</dbReference>
<dbReference type="eggNOG" id="COG2710">
    <property type="taxonomic scope" value="Bacteria"/>
</dbReference>
<dbReference type="PANTHER" id="PTHR42956">
    <property type="entry name" value="NITROGENASE IRON-MOLYBDENUM COFACTOR BIOSYNTHESIS PROTEIN NIFE"/>
    <property type="match status" value="1"/>
</dbReference>
<dbReference type="Proteomes" id="UP000005309">
    <property type="component" value="Unassembled WGS sequence"/>
</dbReference>
<proteinExistence type="predicted"/>
<evidence type="ECO:0000259" key="1">
    <source>
        <dbReference type="Pfam" id="PF00148"/>
    </source>
</evidence>
<sequence>MGEREKSFDDVCMCTDTCALAGASAFFAGLRDAVIVVNGPLWCYFFAMRHIEHSQSTISHRMICTQLDNDAIVFGAEEYLSEALAPYAAEPPPLLAIISSCAAGLIGDDIEAIARGAGLSCPVAVLDSSGLSGSFADGWDKAACAVLSAFLPEQRAGQANAVNLIGMTSAYYNGENDAHELMRFLALAGYRVNAVLGCDMSAADLSGLTQASLNIVVHDELGGGAARLLAEICGMPCIAPLPPYGRAGTRKWLAEIGRVLPAPRADAAEEEITRVTREDFLRINECKSLWGELRYETALIRAPRSTAWGIAQALRTEWADVCHLAVAADAEGVPTAAPIADEILGETDVVRIRELLNGLDGGLLIGSSNESAHINPRTAAYFPAAYPVQDALHLSDAPFMGLRGARHIEETLWNGHILQKKFNLIE</sequence>